<dbReference type="EMBL" id="UZAK01035127">
    <property type="protein sequence ID" value="VDP48775.1"/>
    <property type="molecule type" value="Genomic_DNA"/>
</dbReference>
<dbReference type="AlphaFoldDB" id="A0A183KBP9"/>
<evidence type="ECO:0000313" key="4">
    <source>
        <dbReference type="WBParaSite" id="SCUD_0001244001-mRNA-1"/>
    </source>
</evidence>
<keyword evidence="3" id="KW-1185">Reference proteome</keyword>
<evidence type="ECO:0000313" key="3">
    <source>
        <dbReference type="Proteomes" id="UP000279833"/>
    </source>
</evidence>
<feature type="region of interest" description="Disordered" evidence="1">
    <location>
        <begin position="1"/>
        <end position="20"/>
    </location>
</feature>
<protein>
    <submittedName>
        <fullName evidence="4">Myotubularin phosphatase domain-containing protein</fullName>
    </submittedName>
</protein>
<accession>A0A183KBP9</accession>
<evidence type="ECO:0000313" key="2">
    <source>
        <dbReference type="EMBL" id="VDP48775.1"/>
    </source>
</evidence>
<name>A0A183KBP9_9TREM</name>
<dbReference type="WBParaSite" id="SCUD_0001244001-mRNA-1">
    <property type="protein sequence ID" value="SCUD_0001244001-mRNA-1"/>
    <property type="gene ID" value="SCUD_0001244001"/>
</dbReference>
<gene>
    <name evidence="2" type="ORF">SCUD_LOCUS12437</name>
</gene>
<sequence>MPEFGNGRFSKDQMLSSDRPNVVRQSTWVPGFLWEVSYDIQDEALYQCPFFYRESEHRFIVFSPTVKYEISNELQDKAIKNHGFGK</sequence>
<organism evidence="4">
    <name type="scientific">Schistosoma curassoni</name>
    <dbReference type="NCBI Taxonomy" id="6186"/>
    <lineage>
        <taxon>Eukaryota</taxon>
        <taxon>Metazoa</taxon>
        <taxon>Spiralia</taxon>
        <taxon>Lophotrochozoa</taxon>
        <taxon>Platyhelminthes</taxon>
        <taxon>Trematoda</taxon>
        <taxon>Digenea</taxon>
        <taxon>Strigeidida</taxon>
        <taxon>Schistosomatoidea</taxon>
        <taxon>Schistosomatidae</taxon>
        <taxon>Schistosoma</taxon>
    </lineage>
</organism>
<reference evidence="2 3" key="2">
    <citation type="submission" date="2018-11" db="EMBL/GenBank/DDBJ databases">
        <authorList>
            <consortium name="Pathogen Informatics"/>
        </authorList>
    </citation>
    <scope>NUCLEOTIDE SEQUENCE [LARGE SCALE GENOMIC DNA]</scope>
    <source>
        <strain evidence="2">Dakar</strain>
        <strain evidence="3">Dakar, Senegal</strain>
    </source>
</reference>
<dbReference type="Proteomes" id="UP000279833">
    <property type="component" value="Unassembled WGS sequence"/>
</dbReference>
<evidence type="ECO:0000256" key="1">
    <source>
        <dbReference type="SAM" id="MobiDB-lite"/>
    </source>
</evidence>
<reference evidence="4" key="1">
    <citation type="submission" date="2016-06" db="UniProtKB">
        <authorList>
            <consortium name="WormBaseParasite"/>
        </authorList>
    </citation>
    <scope>IDENTIFICATION</scope>
</reference>
<proteinExistence type="predicted"/>